<gene>
    <name evidence="2" type="ORF">FDG2_4796</name>
</gene>
<proteinExistence type="predicted"/>
<keyword evidence="3" id="KW-1185">Reference proteome</keyword>
<reference evidence="3" key="1">
    <citation type="submission" date="2016-02" db="EMBL/GenBank/DDBJ databases">
        <authorList>
            <person name="Wibberg D."/>
        </authorList>
    </citation>
    <scope>NUCLEOTIDE SEQUENCE [LARGE SCALE GENOMIC DNA]</scope>
</reference>
<evidence type="ECO:0000256" key="1">
    <source>
        <dbReference type="SAM" id="MobiDB-lite"/>
    </source>
</evidence>
<name>A0A1C3P8L5_9ACTN</name>
<dbReference type="Proteomes" id="UP000199013">
    <property type="component" value="Unassembled WGS sequence"/>
</dbReference>
<organism evidence="2 3">
    <name type="scientific">Candidatus Protofrankia californiensis</name>
    <dbReference type="NCBI Taxonomy" id="1839754"/>
    <lineage>
        <taxon>Bacteria</taxon>
        <taxon>Bacillati</taxon>
        <taxon>Actinomycetota</taxon>
        <taxon>Actinomycetes</taxon>
        <taxon>Frankiales</taxon>
        <taxon>Frankiaceae</taxon>
        <taxon>Protofrankia</taxon>
    </lineage>
</organism>
<sequence>MAGLPSAATDESMTETGPGTGLLLSAEAASTPARQSLSGWLPRWFPFPDQLIKGCGLPTGLIREALYGERPAREPKSDRLVEPEWHATG</sequence>
<feature type="region of interest" description="Disordered" evidence="1">
    <location>
        <begin position="1"/>
        <end position="28"/>
    </location>
</feature>
<evidence type="ECO:0000313" key="2">
    <source>
        <dbReference type="EMBL" id="SBW26139.1"/>
    </source>
</evidence>
<dbReference type="EMBL" id="FLUV01002011">
    <property type="protein sequence ID" value="SBW26139.1"/>
    <property type="molecule type" value="Genomic_DNA"/>
</dbReference>
<evidence type="ECO:0000313" key="3">
    <source>
        <dbReference type="Proteomes" id="UP000199013"/>
    </source>
</evidence>
<dbReference type="AlphaFoldDB" id="A0A1C3P8L5"/>
<protein>
    <submittedName>
        <fullName evidence="2">Uncharacterized protein</fullName>
    </submittedName>
</protein>
<accession>A0A1C3P8L5</accession>